<gene>
    <name evidence="1" type="ORF">EDF87_101292</name>
</gene>
<evidence type="ECO:0000313" key="2">
    <source>
        <dbReference type="Proteomes" id="UP000295804"/>
    </source>
</evidence>
<protein>
    <submittedName>
        <fullName evidence="1">Uncharacterized protein</fullName>
    </submittedName>
</protein>
<evidence type="ECO:0000313" key="1">
    <source>
        <dbReference type="EMBL" id="TDV53219.1"/>
    </source>
</evidence>
<name>A0A4R7VUY5_9PSED</name>
<reference evidence="1 2" key="1">
    <citation type="submission" date="2019-03" db="EMBL/GenBank/DDBJ databases">
        <title>Genomic analyses of the natural microbiome of Caenorhabditis elegans.</title>
        <authorList>
            <person name="Samuel B."/>
        </authorList>
    </citation>
    <scope>NUCLEOTIDE SEQUENCE [LARGE SCALE GENOMIC DNA]</scope>
    <source>
        <strain evidence="1 2">BIGb0525</strain>
    </source>
</reference>
<dbReference type="Proteomes" id="UP000295804">
    <property type="component" value="Unassembled WGS sequence"/>
</dbReference>
<organism evidence="1 2">
    <name type="scientific">Pseudomonas helmanticensis</name>
    <dbReference type="NCBI Taxonomy" id="1471381"/>
    <lineage>
        <taxon>Bacteria</taxon>
        <taxon>Pseudomonadati</taxon>
        <taxon>Pseudomonadota</taxon>
        <taxon>Gammaproteobacteria</taxon>
        <taxon>Pseudomonadales</taxon>
        <taxon>Pseudomonadaceae</taxon>
        <taxon>Pseudomonas</taxon>
    </lineage>
</organism>
<dbReference type="RefSeq" id="WP_134173971.1">
    <property type="nucleotide sequence ID" value="NZ_JBIUWL010000005.1"/>
</dbReference>
<dbReference type="EMBL" id="SOCQ01000001">
    <property type="protein sequence ID" value="TDV53219.1"/>
    <property type="molecule type" value="Genomic_DNA"/>
</dbReference>
<proteinExistence type="predicted"/>
<dbReference type="AlphaFoldDB" id="A0A4R7VUY5"/>
<accession>A0A4R7VUY5</accession>
<sequence length="339" mass="37650">MNFTLFNNQNNWLDASDVSLASVKEAIVAFFTHGKHVAYFQAYERAHPQQLAISIDTLWTGRPPAIGGQPLITALATSIDTLWTGTIKPQGLIKLQSEHTATDAYFNGLGQCPALDEYAKHGVAQASLHDFKITRVHLQLYAGFLGTLAATHLVETPANKYNRSHLQALKLEEARSALNAGDAVTPDSTYWKKINECADFWIKEVPATRARQAHLDRILAWPKGTTKEVLKRNVSDKEKAYAMETQVVSQGEHSFERHKWFYFKKGSPGVTHGGVLTIELQGKAIEELMGLAVEVSGEHQSTSSHAFIKKQNESDCIGIHEDFLAAFSEHLIKQITSKK</sequence>
<comment type="caution">
    <text evidence="1">The sequence shown here is derived from an EMBL/GenBank/DDBJ whole genome shotgun (WGS) entry which is preliminary data.</text>
</comment>